<proteinExistence type="predicted"/>
<gene>
    <name evidence="2" type="ORF">JQC75_09805</name>
</gene>
<evidence type="ECO:0000313" key="2">
    <source>
        <dbReference type="EMBL" id="QRH00206.1"/>
    </source>
</evidence>
<evidence type="ECO:0000256" key="1">
    <source>
        <dbReference type="SAM" id="SignalP"/>
    </source>
</evidence>
<feature type="signal peptide" evidence="1">
    <location>
        <begin position="1"/>
        <end position="23"/>
    </location>
</feature>
<dbReference type="Pfam" id="PF09839">
    <property type="entry name" value="DUF2066"/>
    <property type="match status" value="1"/>
</dbReference>
<dbReference type="InterPro" id="IPR018642">
    <property type="entry name" value="DUF2066"/>
</dbReference>
<dbReference type="RefSeq" id="WP_203323945.1">
    <property type="nucleotide sequence ID" value="NZ_CP069213.1"/>
</dbReference>
<protein>
    <submittedName>
        <fullName evidence="2">DUF2066 domain-containing protein</fullName>
    </submittedName>
</protein>
<organism evidence="2 3">
    <name type="scientific">Shewanella litorisediminis</name>
    <dbReference type="NCBI Taxonomy" id="1173586"/>
    <lineage>
        <taxon>Bacteria</taxon>
        <taxon>Pseudomonadati</taxon>
        <taxon>Pseudomonadota</taxon>
        <taxon>Gammaproteobacteria</taxon>
        <taxon>Alteromonadales</taxon>
        <taxon>Shewanellaceae</taxon>
        <taxon>Shewanella</taxon>
    </lineage>
</organism>
<dbReference type="Proteomes" id="UP000596252">
    <property type="component" value="Chromosome"/>
</dbReference>
<keyword evidence="1" id="KW-0732">Signal</keyword>
<keyword evidence="3" id="KW-1185">Reference proteome</keyword>
<accession>A0ABX7FYT5</accession>
<reference evidence="2 3" key="1">
    <citation type="journal article" date="2012" name="Antonie Van Leeuwenhoek">
        <title>Shewanella litorisediminis sp. nov., a gammaproteobacterium isolated from a tidal flat sediment.</title>
        <authorList>
            <person name="Lee M.H."/>
            <person name="Yoon J.H."/>
        </authorList>
    </citation>
    <scope>NUCLEOTIDE SEQUENCE [LARGE SCALE GENOMIC DNA]</scope>
    <source>
        <strain evidence="2 3">SMK1-12</strain>
    </source>
</reference>
<feature type="chain" id="PRO_5045462595" evidence="1">
    <location>
        <begin position="24"/>
        <end position="383"/>
    </location>
</feature>
<dbReference type="EMBL" id="CP069213">
    <property type="protein sequence ID" value="QRH00206.1"/>
    <property type="molecule type" value="Genomic_DNA"/>
</dbReference>
<sequence length="383" mass="41251">MMKSFLKVALGLGLLFGHISAEAVQVSRLNEADVPVNSRSSEELEQAIKDAMAKVLVKNSGSTETLANPQVQSLIAQARSALSQYGYVENNGRLYVRASFDSARVTSTLRSAQLPVWGKQRPLTLLWLATDGDGEKVLLGDQSDLALRSQFNDASAQAGVPLLFPLLDLDDMMAANINSVRGFFADEVALASRRYQSDFFALATLEAAGTGFEYRLALYPRQAQTDITTPLQSVNQVEGSAESLDSAISAILSGMSSFYVSRYAVTGTSQESETELVFTGVGSLKAVVDIETYLGQLSMVKSARLVSIEGDSLRFALALFGSEDELRRTLALEPRLQPLGGAEQGTQQGGVIVDPFATAVQPGEILEVPGVPAQPNRYQWRGQ</sequence>
<evidence type="ECO:0000313" key="3">
    <source>
        <dbReference type="Proteomes" id="UP000596252"/>
    </source>
</evidence>
<name>A0ABX7FYT5_9GAMM</name>